<feature type="region of interest" description="Disordered" evidence="8">
    <location>
        <begin position="174"/>
        <end position="193"/>
    </location>
</feature>
<dbReference type="GO" id="GO:0032543">
    <property type="term" value="P:mitochondrial translation"/>
    <property type="evidence" value="ECO:0007669"/>
    <property type="project" value="InterPro"/>
</dbReference>
<dbReference type="GO" id="GO:0003735">
    <property type="term" value="F:structural constituent of ribosome"/>
    <property type="evidence" value="ECO:0007669"/>
    <property type="project" value="InterPro"/>
</dbReference>
<keyword evidence="6" id="KW-0687">Ribonucleoprotein</keyword>
<evidence type="ECO:0000256" key="7">
    <source>
        <dbReference type="ARBA" id="ARBA00035192"/>
    </source>
</evidence>
<evidence type="ECO:0000256" key="2">
    <source>
        <dbReference type="ARBA" id="ARBA00009360"/>
    </source>
</evidence>
<evidence type="ECO:0000256" key="1">
    <source>
        <dbReference type="ARBA" id="ARBA00004173"/>
    </source>
</evidence>
<keyword evidence="3" id="KW-0809">Transit peptide</keyword>
<dbReference type="GO" id="GO:1990904">
    <property type="term" value="C:ribonucleoprotein complex"/>
    <property type="evidence" value="ECO:0007669"/>
    <property type="project" value="UniProtKB-KW"/>
</dbReference>
<keyword evidence="5" id="KW-0496">Mitochondrion</keyword>
<feature type="region of interest" description="Disordered" evidence="8">
    <location>
        <begin position="142"/>
        <end position="165"/>
    </location>
</feature>
<evidence type="ECO:0000256" key="8">
    <source>
        <dbReference type="SAM" id="MobiDB-lite"/>
    </source>
</evidence>
<keyword evidence="4" id="KW-0689">Ribosomal protein</keyword>
<organism evidence="9 10">
    <name type="scientific">Rhizoctonia solani</name>
    <dbReference type="NCBI Taxonomy" id="456999"/>
    <lineage>
        <taxon>Eukaryota</taxon>
        <taxon>Fungi</taxon>
        <taxon>Dikarya</taxon>
        <taxon>Basidiomycota</taxon>
        <taxon>Agaricomycotina</taxon>
        <taxon>Agaricomycetes</taxon>
        <taxon>Cantharellales</taxon>
        <taxon>Ceratobasidiaceae</taxon>
        <taxon>Rhizoctonia</taxon>
    </lineage>
</organism>
<proteinExistence type="inferred from homology"/>
<gene>
    <name evidence="9" type="ORF">RDB_LOCUS42683</name>
</gene>
<comment type="caution">
    <text evidence="9">The sequence shown here is derived from an EMBL/GenBank/DDBJ whole genome shotgun (WGS) entry which is preliminary data.</text>
</comment>
<dbReference type="PANTHER" id="PTHR39150">
    <property type="entry name" value="54S RIBOSOMAL PROTEIN L28, MITOCHONDRIAL"/>
    <property type="match status" value="1"/>
</dbReference>
<dbReference type="Pfam" id="PF09812">
    <property type="entry name" value="MRP-L28"/>
    <property type="match status" value="1"/>
</dbReference>
<dbReference type="Gene3D" id="6.10.250.3440">
    <property type="match status" value="1"/>
</dbReference>
<dbReference type="PANTHER" id="PTHR39150:SF1">
    <property type="entry name" value="LARGE RIBOSOMAL SUBUNIT PROTEIN ML40"/>
    <property type="match status" value="1"/>
</dbReference>
<evidence type="ECO:0000313" key="9">
    <source>
        <dbReference type="EMBL" id="CAE6420482.1"/>
    </source>
</evidence>
<evidence type="ECO:0000313" key="10">
    <source>
        <dbReference type="Proteomes" id="UP000663841"/>
    </source>
</evidence>
<dbReference type="InterPro" id="IPR042831">
    <property type="entry name" value="Ribosomal_mL40_fung"/>
</dbReference>
<dbReference type="EMBL" id="CAJMWW010000074">
    <property type="protein sequence ID" value="CAE6420482.1"/>
    <property type="molecule type" value="Genomic_DNA"/>
</dbReference>
<name>A0A8H3ADL9_9AGAM</name>
<comment type="similarity">
    <text evidence="2">Belongs to the mitochondrion-specific ribosomal protein mL40 family.</text>
</comment>
<dbReference type="GO" id="GO:0005739">
    <property type="term" value="C:mitochondrion"/>
    <property type="evidence" value="ECO:0007669"/>
    <property type="project" value="UniProtKB-SubCell"/>
</dbReference>
<comment type="subcellular location">
    <subcellularLocation>
        <location evidence="1">Mitochondrion</location>
    </subcellularLocation>
</comment>
<evidence type="ECO:0000256" key="6">
    <source>
        <dbReference type="ARBA" id="ARBA00023274"/>
    </source>
</evidence>
<dbReference type="InterPro" id="IPR019192">
    <property type="entry name" value="Ribosomal_mL40"/>
</dbReference>
<evidence type="ECO:0000256" key="3">
    <source>
        <dbReference type="ARBA" id="ARBA00022946"/>
    </source>
</evidence>
<protein>
    <recommendedName>
        <fullName evidence="7">Large ribosomal subunit protein mL40</fullName>
    </recommendedName>
</protein>
<evidence type="ECO:0000256" key="4">
    <source>
        <dbReference type="ARBA" id="ARBA00022980"/>
    </source>
</evidence>
<accession>A0A8H3ADL9</accession>
<evidence type="ECO:0000256" key="5">
    <source>
        <dbReference type="ARBA" id="ARBA00023128"/>
    </source>
</evidence>
<dbReference type="Proteomes" id="UP000663841">
    <property type="component" value="Unassembled WGS sequence"/>
</dbReference>
<dbReference type="GO" id="GO:0005840">
    <property type="term" value="C:ribosome"/>
    <property type="evidence" value="ECO:0007669"/>
    <property type="project" value="UniProtKB-KW"/>
</dbReference>
<sequence length="193" mass="22217">MRLSIRPSILPRITHKLILVQTYATAPSGRGGRPDVTPPDPRNDIIRRTLYPERTPNVTGLASSPTGVHRADVELAIERAVPSAEAHETIERAWKLYQRQVRERREAELRRKYESMRKAVEVLKELDPVSYAEATRGVDSRRLSEAERERMKEMKRGARKKAESRVEGLFPREMRMPTDTPSRNGWNHGWTAL</sequence>
<dbReference type="AlphaFoldDB" id="A0A8H3ADL9"/>
<reference evidence="9" key="1">
    <citation type="submission" date="2021-01" db="EMBL/GenBank/DDBJ databases">
        <authorList>
            <person name="Kaushik A."/>
        </authorList>
    </citation>
    <scope>NUCLEOTIDE SEQUENCE</scope>
    <source>
        <strain evidence="9">AG3-T5</strain>
    </source>
</reference>